<dbReference type="PANTHER" id="PTHR30461:SF23">
    <property type="entry name" value="DNA RECOMBINASE-RELATED"/>
    <property type="match status" value="1"/>
</dbReference>
<dbReference type="AlphaFoldDB" id="A0A4U8Q3Y3"/>
<dbReference type="InterPro" id="IPR036162">
    <property type="entry name" value="Resolvase-like_N_sf"/>
</dbReference>
<dbReference type="SMART" id="SM00857">
    <property type="entry name" value="Resolvase"/>
    <property type="match status" value="1"/>
</dbReference>
<dbReference type="Pfam" id="PF07508">
    <property type="entry name" value="Recombinase"/>
    <property type="match status" value="1"/>
</dbReference>
<dbReference type="InterPro" id="IPR050639">
    <property type="entry name" value="SSR_resolvase"/>
</dbReference>
<dbReference type="PANTHER" id="PTHR30461">
    <property type="entry name" value="DNA-INVERTASE FROM LAMBDOID PROPHAGE"/>
    <property type="match status" value="1"/>
</dbReference>
<dbReference type="Pfam" id="PF00239">
    <property type="entry name" value="Resolvase"/>
    <property type="match status" value="1"/>
</dbReference>
<dbReference type="RefSeq" id="WP_138003279.1">
    <property type="nucleotide sequence ID" value="NZ_QGQD01000069.1"/>
</dbReference>
<dbReference type="GO" id="GO:0000150">
    <property type="term" value="F:DNA strand exchange activity"/>
    <property type="evidence" value="ECO:0007669"/>
    <property type="project" value="InterPro"/>
</dbReference>
<dbReference type="GO" id="GO:0003677">
    <property type="term" value="F:DNA binding"/>
    <property type="evidence" value="ECO:0007669"/>
    <property type="project" value="InterPro"/>
</dbReference>
<proteinExistence type="predicted"/>
<sequence>MAKKNQQDRFTALYCRLSRDDEFSGDSASNQTQKTMLTQYAKDNGFTNCQYFVDDGYSGTNFDRPDFTRMIDLIEQNRIGVVIVKDLSRMGRNYLQTGYYTEAIFPDYDVRFIAINDNVDSANGDNEFAPFKNIINEWYAKDCSRKVRSAFRTKAMNGEYTGGYPAFGYSKSLEDRHKLMPDKFAPIVQKMFQMALEGTTCFHIAKYLEAEKIPTPRAYLMDTEGKYVANERVKHPYSWATTTVHQILSNMSSFTKKARSAKAFAE</sequence>
<dbReference type="Gene3D" id="3.90.1750.20">
    <property type="entry name" value="Putative Large Serine Recombinase, Chain B, Domain 2"/>
    <property type="match status" value="1"/>
</dbReference>
<protein>
    <recommendedName>
        <fullName evidence="1">Resolvase/invertase-type recombinase catalytic domain-containing protein</fullName>
    </recommendedName>
</protein>
<name>A0A4U8Q3Y3_9FIRM</name>
<dbReference type="InterPro" id="IPR011109">
    <property type="entry name" value="DNA_bind_recombinase_dom"/>
</dbReference>
<dbReference type="Proteomes" id="UP000306509">
    <property type="component" value="Unassembled WGS sequence"/>
</dbReference>
<evidence type="ECO:0000313" key="2">
    <source>
        <dbReference type="EMBL" id="TLC99460.1"/>
    </source>
</evidence>
<comment type="caution">
    <text evidence="2">The sequence shown here is derived from an EMBL/GenBank/DDBJ whole genome shotgun (WGS) entry which is preliminary data.</text>
</comment>
<dbReference type="SUPFAM" id="SSF53041">
    <property type="entry name" value="Resolvase-like"/>
    <property type="match status" value="1"/>
</dbReference>
<evidence type="ECO:0000313" key="3">
    <source>
        <dbReference type="Proteomes" id="UP000306509"/>
    </source>
</evidence>
<dbReference type="EMBL" id="QGQD01000069">
    <property type="protein sequence ID" value="TLC99460.1"/>
    <property type="molecule type" value="Genomic_DNA"/>
</dbReference>
<dbReference type="InterPro" id="IPR038109">
    <property type="entry name" value="DNA_bind_recomb_sf"/>
</dbReference>
<reference evidence="2 3" key="1">
    <citation type="journal article" date="2019" name="Anaerobe">
        <title>Detection of Robinsoniella peoriensis in multiple bone samples of a trauma patient.</title>
        <authorList>
            <person name="Schrottner P."/>
            <person name="Hartwich K."/>
            <person name="Bunk B."/>
            <person name="Schober I."/>
            <person name="Helbig S."/>
            <person name="Rudolph W.W."/>
            <person name="Gunzer F."/>
        </authorList>
    </citation>
    <scope>NUCLEOTIDE SEQUENCE [LARGE SCALE GENOMIC DNA]</scope>
    <source>
        <strain evidence="2 3">DSM 106044</strain>
    </source>
</reference>
<evidence type="ECO:0000259" key="1">
    <source>
        <dbReference type="SMART" id="SM00857"/>
    </source>
</evidence>
<dbReference type="Gene3D" id="3.40.50.1390">
    <property type="entry name" value="Resolvase, N-terminal catalytic domain"/>
    <property type="match status" value="1"/>
</dbReference>
<organism evidence="2 3">
    <name type="scientific">Robinsoniella peoriensis</name>
    <dbReference type="NCBI Taxonomy" id="180332"/>
    <lineage>
        <taxon>Bacteria</taxon>
        <taxon>Bacillati</taxon>
        <taxon>Bacillota</taxon>
        <taxon>Clostridia</taxon>
        <taxon>Lachnospirales</taxon>
        <taxon>Lachnospiraceae</taxon>
        <taxon>Robinsoniella</taxon>
    </lineage>
</organism>
<gene>
    <name evidence="2" type="ORF">DSM106044_03663</name>
</gene>
<dbReference type="CDD" id="cd03770">
    <property type="entry name" value="SR_TndX_transposase"/>
    <property type="match status" value="1"/>
</dbReference>
<dbReference type="InterPro" id="IPR006119">
    <property type="entry name" value="Resolv_N"/>
</dbReference>
<accession>A0A4U8Q3Y3</accession>
<feature type="domain" description="Resolvase/invertase-type recombinase catalytic" evidence="1">
    <location>
        <begin position="11"/>
        <end position="160"/>
    </location>
</feature>
<keyword evidence="3" id="KW-1185">Reference proteome</keyword>